<feature type="signal peptide" evidence="2">
    <location>
        <begin position="1"/>
        <end position="27"/>
    </location>
</feature>
<sequence>MKKSYQYFIAASLAVFFLIINIQSASAVSLPNPIGVTDPNIVFGRIIFALMGLVGTIALIMFIFGGYTWMTAAGNDERVAKGRDTLIWATLGLVLVFASYAVLRTVFANLTFQ</sequence>
<feature type="transmembrane region" description="Helical" evidence="1">
    <location>
        <begin position="43"/>
        <end position="64"/>
    </location>
</feature>
<keyword evidence="1" id="KW-0812">Transmembrane</keyword>
<feature type="transmembrane region" description="Helical" evidence="1">
    <location>
        <begin position="85"/>
        <end position="103"/>
    </location>
</feature>
<evidence type="ECO:0000256" key="2">
    <source>
        <dbReference type="SAM" id="SignalP"/>
    </source>
</evidence>
<reference evidence="4" key="1">
    <citation type="submission" date="2017-09" db="EMBL/GenBank/DDBJ databases">
        <title>Depth-based differentiation of microbial function through sediment-hosted aquifers and enrichment of novel symbionts in the deep terrestrial subsurface.</title>
        <authorList>
            <person name="Probst A.J."/>
            <person name="Ladd B."/>
            <person name="Jarett J.K."/>
            <person name="Geller-Mcgrath D.E."/>
            <person name="Sieber C.M.K."/>
            <person name="Emerson J.B."/>
            <person name="Anantharaman K."/>
            <person name="Thomas B.C."/>
            <person name="Malmstrom R."/>
            <person name="Stieglmeier M."/>
            <person name="Klingl A."/>
            <person name="Woyke T."/>
            <person name="Ryan C.M."/>
            <person name="Banfield J.F."/>
        </authorList>
    </citation>
    <scope>NUCLEOTIDE SEQUENCE [LARGE SCALE GENOMIC DNA]</scope>
</reference>
<protein>
    <submittedName>
        <fullName evidence="3">Uncharacterized protein</fullName>
    </submittedName>
</protein>
<proteinExistence type="predicted"/>
<dbReference type="Proteomes" id="UP000230543">
    <property type="component" value="Unassembled WGS sequence"/>
</dbReference>
<comment type="caution">
    <text evidence="3">The sequence shown here is derived from an EMBL/GenBank/DDBJ whole genome shotgun (WGS) entry which is preliminary data.</text>
</comment>
<evidence type="ECO:0000313" key="3">
    <source>
        <dbReference type="EMBL" id="PIT90759.1"/>
    </source>
</evidence>
<name>A0A2M6WD90_9BACT</name>
<keyword evidence="1" id="KW-0472">Membrane</keyword>
<dbReference type="AlphaFoldDB" id="A0A2M6WD90"/>
<keyword evidence="1" id="KW-1133">Transmembrane helix</keyword>
<evidence type="ECO:0000313" key="4">
    <source>
        <dbReference type="Proteomes" id="UP000230543"/>
    </source>
</evidence>
<feature type="chain" id="PRO_5014818227" evidence="2">
    <location>
        <begin position="28"/>
        <end position="113"/>
    </location>
</feature>
<dbReference type="EMBL" id="PFBO01000012">
    <property type="protein sequence ID" value="PIT90759.1"/>
    <property type="molecule type" value="Genomic_DNA"/>
</dbReference>
<gene>
    <name evidence="3" type="ORF">COU22_00400</name>
</gene>
<organism evidence="3 4">
    <name type="scientific">Candidatus Komeilibacteria bacterium CG10_big_fil_rev_8_21_14_0_10_41_13</name>
    <dbReference type="NCBI Taxonomy" id="1974476"/>
    <lineage>
        <taxon>Bacteria</taxon>
        <taxon>Candidatus Komeiliibacteriota</taxon>
    </lineage>
</organism>
<dbReference type="InterPro" id="IPR043993">
    <property type="entry name" value="T4SS_pilin"/>
</dbReference>
<evidence type="ECO:0000256" key="1">
    <source>
        <dbReference type="SAM" id="Phobius"/>
    </source>
</evidence>
<accession>A0A2M6WD90</accession>
<dbReference type="Pfam" id="PF18895">
    <property type="entry name" value="T4SS_pilin"/>
    <property type="match status" value="1"/>
</dbReference>
<keyword evidence="2" id="KW-0732">Signal</keyword>